<dbReference type="Pfam" id="PF03288">
    <property type="entry name" value="Pox_D5"/>
    <property type="match status" value="1"/>
</dbReference>
<dbReference type="Proteomes" id="UP000546970">
    <property type="component" value="Unassembled WGS sequence"/>
</dbReference>
<reference evidence="6 7" key="1">
    <citation type="submission" date="2020-04" db="EMBL/GenBank/DDBJ databases">
        <title>Collinsella sp. KGMB02528 nov., an anaerobic actinobacterium isolated from human feces.</title>
        <authorList>
            <person name="Han K.-I."/>
            <person name="Eom M.K."/>
            <person name="Kim J.-S."/>
            <person name="Lee K.C."/>
            <person name="Suh M.K."/>
            <person name="Park S.-H."/>
            <person name="Lee J.H."/>
            <person name="Kang S.W."/>
            <person name="Park J.-E."/>
            <person name="Oh B.S."/>
            <person name="Yu S.Y."/>
            <person name="Choi S.-H."/>
            <person name="Lee D.H."/>
            <person name="Yoon H."/>
            <person name="Kim B.-Y."/>
            <person name="Lee J.H."/>
            <person name="Lee J.-S."/>
        </authorList>
    </citation>
    <scope>NUCLEOTIDE SEQUENCE [LARGE SCALE GENOMIC DNA]</scope>
    <source>
        <strain evidence="6 7">KGMB02528</strain>
    </source>
</reference>
<comment type="caution">
    <text evidence="6">The sequence shown here is derived from an EMBL/GenBank/DDBJ whole genome shotgun (WGS) entry which is preliminary data.</text>
</comment>
<keyword evidence="7" id="KW-1185">Reference proteome</keyword>
<accession>A0A7X9UAB9</accession>
<dbReference type="PANTHER" id="PTHR35372">
    <property type="entry name" value="ATP BINDING PROTEIN-RELATED"/>
    <property type="match status" value="1"/>
</dbReference>
<name>A0A7X9UAB9_9ACTN</name>
<dbReference type="NCBIfam" id="TIGR01613">
    <property type="entry name" value="primase_Cterm"/>
    <property type="match status" value="1"/>
</dbReference>
<dbReference type="Pfam" id="PF19263">
    <property type="entry name" value="DUF5906"/>
    <property type="match status" value="1"/>
</dbReference>
<evidence type="ECO:0000313" key="6">
    <source>
        <dbReference type="EMBL" id="NMF54788.1"/>
    </source>
</evidence>
<dbReference type="InterPro" id="IPR045455">
    <property type="entry name" value="NrS-1_pol-like_helicase"/>
</dbReference>
<dbReference type="AlphaFoldDB" id="A0A7X9UAB9"/>
<evidence type="ECO:0000256" key="3">
    <source>
        <dbReference type="ARBA" id="ARBA00022806"/>
    </source>
</evidence>
<feature type="domain" description="SF3 helicase" evidence="5">
    <location>
        <begin position="288"/>
        <end position="444"/>
    </location>
</feature>
<organism evidence="6 7">
    <name type="scientific">Collinsella acetigenes</name>
    <dbReference type="NCBI Taxonomy" id="2713419"/>
    <lineage>
        <taxon>Bacteria</taxon>
        <taxon>Bacillati</taxon>
        <taxon>Actinomycetota</taxon>
        <taxon>Coriobacteriia</taxon>
        <taxon>Coriobacteriales</taxon>
        <taxon>Coriobacteriaceae</taxon>
        <taxon>Collinsella</taxon>
    </lineage>
</organism>
<gene>
    <name evidence="6" type="ORF">HF320_00325</name>
</gene>
<dbReference type="InterPro" id="IPR004968">
    <property type="entry name" value="DNA_primase/NTPase_C"/>
</dbReference>
<keyword evidence="2" id="KW-0378">Hydrolase</keyword>
<dbReference type="InterPro" id="IPR027417">
    <property type="entry name" value="P-loop_NTPase"/>
</dbReference>
<sequence>MEAKENRPDACTASGTAESIYKYYSTDAPDIQEEQGWLCLPEDCAADIVSFCSEQTIAYDNLLAYAALSYLQDIDPEKPPSRDTLKFELLTLTNRCIDAYNLGKRDPNAAPGAKHKDAYPDEKQGAERYKRLSGLHFLQIAIVLRELHHAIGIPCNRADDDGNFDIGVYQESGPNKGCYDTTEEVLTRLIRSYNMAITTKGVTETVATLRDICEKKRACTDKDLVAVNNGIYDYGNKILMSFDPELVFLAKSHIDFVDHAPNPVIHNGDDGTDWDVVSWMNELSDDPEIVKLLWQIIGATIRPNVSWNKSAWFYSTLGNNGKGTLCVLLRNLCGSGAWASIPLKNFSEPFMLEPLTRVSAVITDENDTGTFVDDAAALKSVITGDPFQLNRKFKAPRNVLFRGFMIQCVNELPKLRDKSESMYRRLLVIPFDKRFQGCERKYIKDDYLNRQDVLEYVLYRVLAETDYYELDEPDACSALLDDFRVANDPLRQFADEIFPAASWHLLPCKFLYDLYRHWFQRNQPSGRMLGRNAFYESIEGLAEEQGWQLQERIRVDGRMDFSEPLILEYDVTEWMNKSYRGSDNDRRCMPELKDSYRGYVRISTAFFDGGYDIDDSTNKEE</sequence>
<proteinExistence type="predicted"/>
<dbReference type="PANTHER" id="PTHR35372:SF2">
    <property type="entry name" value="SF3 HELICASE DOMAIN-CONTAINING PROTEIN"/>
    <property type="match status" value="1"/>
</dbReference>
<dbReference type="GO" id="GO:0004386">
    <property type="term" value="F:helicase activity"/>
    <property type="evidence" value="ECO:0007669"/>
    <property type="project" value="UniProtKB-KW"/>
</dbReference>
<keyword evidence="1" id="KW-0547">Nucleotide-binding</keyword>
<evidence type="ECO:0000256" key="1">
    <source>
        <dbReference type="ARBA" id="ARBA00022741"/>
    </source>
</evidence>
<keyword evidence="3" id="KW-0347">Helicase</keyword>
<evidence type="ECO:0000259" key="5">
    <source>
        <dbReference type="PROSITE" id="PS51206"/>
    </source>
</evidence>
<dbReference type="GO" id="GO:0016787">
    <property type="term" value="F:hydrolase activity"/>
    <property type="evidence" value="ECO:0007669"/>
    <property type="project" value="UniProtKB-KW"/>
</dbReference>
<dbReference type="PROSITE" id="PS51206">
    <property type="entry name" value="SF3_HELICASE_1"/>
    <property type="match status" value="1"/>
</dbReference>
<dbReference type="SUPFAM" id="SSF52540">
    <property type="entry name" value="P-loop containing nucleoside triphosphate hydrolases"/>
    <property type="match status" value="1"/>
</dbReference>
<keyword evidence="4" id="KW-0067">ATP-binding</keyword>
<dbReference type="InterPro" id="IPR014015">
    <property type="entry name" value="Helicase_SF3_DNA-vir"/>
</dbReference>
<protein>
    <submittedName>
        <fullName evidence="6">DNA primase</fullName>
    </submittedName>
</protein>
<dbReference type="EMBL" id="JABBCP010000001">
    <property type="protein sequence ID" value="NMF54788.1"/>
    <property type="molecule type" value="Genomic_DNA"/>
</dbReference>
<evidence type="ECO:0000256" key="2">
    <source>
        <dbReference type="ARBA" id="ARBA00022801"/>
    </source>
</evidence>
<dbReference type="InterPro" id="IPR006500">
    <property type="entry name" value="Helicase_put_C_phage/plasmid"/>
</dbReference>
<dbReference type="InterPro" id="IPR051620">
    <property type="entry name" value="ORF904-like_C"/>
</dbReference>
<dbReference type="Gene3D" id="3.40.50.300">
    <property type="entry name" value="P-loop containing nucleotide triphosphate hydrolases"/>
    <property type="match status" value="1"/>
</dbReference>
<dbReference type="RefSeq" id="WP_169276583.1">
    <property type="nucleotide sequence ID" value="NZ_JABBCP010000001.1"/>
</dbReference>
<evidence type="ECO:0000256" key="4">
    <source>
        <dbReference type="ARBA" id="ARBA00022840"/>
    </source>
</evidence>
<evidence type="ECO:0000313" key="7">
    <source>
        <dbReference type="Proteomes" id="UP000546970"/>
    </source>
</evidence>
<dbReference type="GO" id="GO:0005524">
    <property type="term" value="F:ATP binding"/>
    <property type="evidence" value="ECO:0007669"/>
    <property type="project" value="UniProtKB-KW"/>
</dbReference>